<evidence type="ECO:0000313" key="7">
    <source>
        <dbReference type="Proteomes" id="UP001235712"/>
    </source>
</evidence>
<evidence type="ECO:0000256" key="3">
    <source>
        <dbReference type="ARBA" id="ARBA00023295"/>
    </source>
</evidence>
<dbReference type="EMBL" id="JAUSQZ010000001">
    <property type="protein sequence ID" value="MDP9827687.1"/>
    <property type="molecule type" value="Genomic_DNA"/>
</dbReference>
<keyword evidence="2 4" id="KW-0378">Hydrolase</keyword>
<evidence type="ECO:0000313" key="6">
    <source>
        <dbReference type="EMBL" id="MDP9827687.1"/>
    </source>
</evidence>
<dbReference type="InterPro" id="IPR017853">
    <property type="entry name" value="GH"/>
</dbReference>
<accession>A0ABT9P5D5</accession>
<protein>
    <recommendedName>
        <fullName evidence="5">GH26 domain-containing protein</fullName>
    </recommendedName>
</protein>
<proteinExistence type="inferred from homology"/>
<dbReference type="Proteomes" id="UP001235712">
    <property type="component" value="Unassembled WGS sequence"/>
</dbReference>
<dbReference type="SUPFAM" id="SSF51445">
    <property type="entry name" value="(Trans)glycosidases"/>
    <property type="match status" value="1"/>
</dbReference>
<reference evidence="6 7" key="1">
    <citation type="submission" date="2023-07" db="EMBL/GenBank/DDBJ databases">
        <title>Sequencing the genomes of 1000 actinobacteria strains.</title>
        <authorList>
            <person name="Klenk H.-P."/>
        </authorList>
    </citation>
    <scope>NUCLEOTIDE SEQUENCE [LARGE SCALE GENOMIC DNA]</scope>
    <source>
        <strain evidence="6 7">DSM 44388</strain>
    </source>
</reference>
<dbReference type="PANTHER" id="PTHR40079:SF4">
    <property type="entry name" value="GH26 DOMAIN-CONTAINING PROTEIN-RELATED"/>
    <property type="match status" value="1"/>
</dbReference>
<feature type="active site" description="Proton donor" evidence="4">
    <location>
        <position position="147"/>
    </location>
</feature>
<keyword evidence="3 4" id="KW-0326">Glycosidase</keyword>
<dbReference type="InterPro" id="IPR000805">
    <property type="entry name" value="Glyco_hydro_26"/>
</dbReference>
<sequence>MVAVGLTYALIHRGSDAPAPAATPTSTITPRTPNAADKEAAFGVFCCWSPDGVRDFGDWAGRDVQYVVDFSLRRTWNDIANPFDQLKSWQDEDYRIVFGLAMLPEDDSLDVSLAAGARGDYDEYYRTLAQNLVAYGQGDAVLRLGWEFNLGSWRWHPGEADDFIAYWRRVVTTMRAVPGAEGLAFDWNVNNGGNTYDSTRFYPGRDYVDYVGVDVYDISWAKGTYPYPDTCSTTCRRQRQAKAWNDTYDSRYGLRFWSRFAARQGKPMSLPEWGLWERPDGHGGGDNPYFIERMHEFIADPANNVAYQAYFEYDVKPDGNHRLRDLKNSGRVFRELFAPS</sequence>
<evidence type="ECO:0000256" key="2">
    <source>
        <dbReference type="ARBA" id="ARBA00022801"/>
    </source>
</evidence>
<comment type="caution">
    <text evidence="6">The sequence shown here is derived from an EMBL/GenBank/DDBJ whole genome shotgun (WGS) entry which is preliminary data.</text>
</comment>
<gene>
    <name evidence="6" type="ORF">J2S57_003436</name>
</gene>
<evidence type="ECO:0000259" key="5">
    <source>
        <dbReference type="PROSITE" id="PS51764"/>
    </source>
</evidence>
<keyword evidence="7" id="KW-1185">Reference proteome</keyword>
<dbReference type="PROSITE" id="PS51764">
    <property type="entry name" value="GH26"/>
    <property type="match status" value="1"/>
</dbReference>
<evidence type="ECO:0000256" key="1">
    <source>
        <dbReference type="ARBA" id="ARBA00007754"/>
    </source>
</evidence>
<feature type="domain" description="GH26" evidence="5">
    <location>
        <begin position="23"/>
        <end position="336"/>
    </location>
</feature>
<dbReference type="Pfam" id="PF02156">
    <property type="entry name" value="Glyco_hydro_26"/>
    <property type="match status" value="1"/>
</dbReference>
<dbReference type="PANTHER" id="PTHR40079">
    <property type="entry name" value="MANNAN ENDO-1,4-BETA-MANNOSIDASE E-RELATED"/>
    <property type="match status" value="1"/>
</dbReference>
<name>A0ABT9P5D5_9ACTN</name>
<organism evidence="6 7">
    <name type="scientific">Kineosporia succinea</name>
    <dbReference type="NCBI Taxonomy" id="84632"/>
    <lineage>
        <taxon>Bacteria</taxon>
        <taxon>Bacillati</taxon>
        <taxon>Actinomycetota</taxon>
        <taxon>Actinomycetes</taxon>
        <taxon>Kineosporiales</taxon>
        <taxon>Kineosporiaceae</taxon>
        <taxon>Kineosporia</taxon>
    </lineage>
</organism>
<evidence type="ECO:0000256" key="4">
    <source>
        <dbReference type="PROSITE-ProRule" id="PRU01100"/>
    </source>
</evidence>
<dbReference type="Gene3D" id="3.20.20.80">
    <property type="entry name" value="Glycosidases"/>
    <property type="match status" value="1"/>
</dbReference>
<comment type="similarity">
    <text evidence="1 4">Belongs to the glycosyl hydrolase 26 family.</text>
</comment>
<feature type="active site" description="Nucleophile" evidence="4">
    <location>
        <position position="272"/>
    </location>
</feature>
<dbReference type="InterPro" id="IPR022790">
    <property type="entry name" value="GH26_dom"/>
</dbReference>
<dbReference type="RefSeq" id="WP_307244054.1">
    <property type="nucleotide sequence ID" value="NZ_JAUSQZ010000001.1"/>
</dbReference>